<evidence type="ECO:0000256" key="1">
    <source>
        <dbReference type="SAM" id="Phobius"/>
    </source>
</evidence>
<dbReference type="InterPro" id="IPR013083">
    <property type="entry name" value="Znf_RING/FYVE/PHD"/>
</dbReference>
<name>A0A816K9A0_BRANA</name>
<feature type="transmembrane region" description="Helical" evidence="1">
    <location>
        <begin position="27"/>
        <end position="53"/>
    </location>
</feature>
<proteinExistence type="predicted"/>
<protein>
    <submittedName>
        <fullName evidence="2">(rape) hypothetical protein</fullName>
    </submittedName>
</protein>
<dbReference type="Pfam" id="PF10269">
    <property type="entry name" value="Tmemb_185A"/>
    <property type="match status" value="2"/>
</dbReference>
<organism evidence="2">
    <name type="scientific">Brassica napus</name>
    <name type="common">Rape</name>
    <dbReference type="NCBI Taxonomy" id="3708"/>
    <lineage>
        <taxon>Eukaryota</taxon>
        <taxon>Viridiplantae</taxon>
        <taxon>Streptophyta</taxon>
        <taxon>Embryophyta</taxon>
        <taxon>Tracheophyta</taxon>
        <taxon>Spermatophyta</taxon>
        <taxon>Magnoliopsida</taxon>
        <taxon>eudicotyledons</taxon>
        <taxon>Gunneridae</taxon>
        <taxon>Pentapetalae</taxon>
        <taxon>rosids</taxon>
        <taxon>malvids</taxon>
        <taxon>Brassicales</taxon>
        <taxon>Brassicaceae</taxon>
        <taxon>Brassiceae</taxon>
        <taxon>Brassica</taxon>
    </lineage>
</organism>
<dbReference type="InterPro" id="IPR019396">
    <property type="entry name" value="TM_Fragile-X-F-assoc"/>
</dbReference>
<dbReference type="EMBL" id="HG994366">
    <property type="protein sequence ID" value="CAF1905315.1"/>
    <property type="molecule type" value="Genomic_DNA"/>
</dbReference>
<keyword evidence="1" id="KW-0472">Membrane</keyword>
<dbReference type="SMR" id="A0A816K9A0"/>
<reference evidence="2" key="1">
    <citation type="submission" date="2021-01" db="EMBL/GenBank/DDBJ databases">
        <authorList>
            <consortium name="Genoscope - CEA"/>
            <person name="William W."/>
        </authorList>
    </citation>
    <scope>NUCLEOTIDE SEQUENCE</scope>
</reference>
<keyword evidence="1" id="KW-0812">Transmembrane</keyword>
<feature type="transmembrane region" description="Helical" evidence="1">
    <location>
        <begin position="122"/>
        <end position="144"/>
    </location>
</feature>
<dbReference type="Proteomes" id="UP001295469">
    <property type="component" value="Chromosome C02"/>
</dbReference>
<accession>A0A816K9A0</accession>
<gene>
    <name evidence="2" type="ORF">DARMORV10_C02P25440.1</name>
</gene>
<sequence length="246" mass="28397">MATPLLVAFEILLFLHLEDKYDDLKFVFLPLLAFEVAILVYNVSIAELFGFPVTKWRNQSIHRDSHILFSSSVGVRYRNEDSNRECDILDIGGYVMKIPFITFQIILFMSLKVHIYRNKSNIPIVVLFVPLFLLQGATVLFVTYTSVVKSVLWIYNVGGPYGRYLARSLARVFLRFFQHCKRCNTLSPEAVKKMPKSHLVEEVCRLKAALSEQTDSSQQEKNICKVCFEDPVNVVLFPCRHHVLCR</sequence>
<dbReference type="Gene3D" id="3.30.40.10">
    <property type="entry name" value="Zinc/RING finger domain, C3HC4 (zinc finger)"/>
    <property type="match status" value="1"/>
</dbReference>
<dbReference type="AlphaFoldDB" id="A0A816K9A0"/>
<dbReference type="PANTHER" id="PTHR46859">
    <property type="entry name" value="TRANSMEMBRANE FRAGILE-X-F-ASSOCIATED PROTEIN"/>
    <property type="match status" value="1"/>
</dbReference>
<keyword evidence="1" id="KW-1133">Transmembrane helix</keyword>
<evidence type="ECO:0000313" key="2">
    <source>
        <dbReference type="EMBL" id="CAF1905315.1"/>
    </source>
</evidence>
<dbReference type="PANTHER" id="PTHR46859:SF9">
    <property type="entry name" value="RING-TYPE DOMAIN-CONTAINING PROTEIN"/>
    <property type="match status" value="1"/>
</dbReference>